<dbReference type="EMBL" id="CM000841">
    <property type="protein sequence ID" value="KRH45610.1"/>
    <property type="molecule type" value="Genomic_DNA"/>
</dbReference>
<evidence type="ECO:0000313" key="1">
    <source>
        <dbReference type="EMBL" id="KRH45610.1"/>
    </source>
</evidence>
<dbReference type="EnsemblPlants" id="KRH45610">
    <property type="protein sequence ID" value="KRH45610"/>
    <property type="gene ID" value="GLYMA_08G283000"/>
</dbReference>
<reference evidence="1 2" key="1">
    <citation type="journal article" date="2010" name="Nature">
        <title>Genome sequence of the palaeopolyploid soybean.</title>
        <authorList>
            <person name="Schmutz J."/>
            <person name="Cannon S.B."/>
            <person name="Schlueter J."/>
            <person name="Ma J."/>
            <person name="Mitros T."/>
            <person name="Nelson W."/>
            <person name="Hyten D.L."/>
            <person name="Song Q."/>
            <person name="Thelen J.J."/>
            <person name="Cheng J."/>
            <person name="Xu D."/>
            <person name="Hellsten U."/>
            <person name="May G.D."/>
            <person name="Yu Y."/>
            <person name="Sakurai T."/>
            <person name="Umezawa T."/>
            <person name="Bhattacharyya M.K."/>
            <person name="Sandhu D."/>
            <person name="Valliyodan B."/>
            <person name="Lindquist E."/>
            <person name="Peto M."/>
            <person name="Grant D."/>
            <person name="Shu S."/>
            <person name="Goodstein D."/>
            <person name="Barry K."/>
            <person name="Futrell-Griggs M."/>
            <person name="Abernathy B."/>
            <person name="Du J."/>
            <person name="Tian Z."/>
            <person name="Zhu L."/>
            <person name="Gill N."/>
            <person name="Joshi T."/>
            <person name="Libault M."/>
            <person name="Sethuraman A."/>
            <person name="Zhang X.-C."/>
            <person name="Shinozaki K."/>
            <person name="Nguyen H.T."/>
            <person name="Wing R.A."/>
            <person name="Cregan P."/>
            <person name="Specht J."/>
            <person name="Grimwood J."/>
            <person name="Rokhsar D."/>
            <person name="Stacey G."/>
            <person name="Shoemaker R.C."/>
            <person name="Jackson S.A."/>
        </authorList>
    </citation>
    <scope>NUCLEOTIDE SEQUENCE</scope>
    <source>
        <strain evidence="2">cv. Williams 82</strain>
        <tissue evidence="1">Callus</tissue>
    </source>
</reference>
<reference evidence="2" key="2">
    <citation type="submission" date="2018-02" db="UniProtKB">
        <authorList>
            <consortium name="EnsemblPlants"/>
        </authorList>
    </citation>
    <scope>IDENTIFICATION</scope>
    <source>
        <strain evidence="2">Williams 82</strain>
    </source>
</reference>
<dbReference type="PaxDb" id="3847-GLYMA08G39000.1"/>
<keyword evidence="3" id="KW-1185">Reference proteome</keyword>
<dbReference type="HOGENOM" id="CLU_2965574_0_0_1"/>
<sequence>MHRKGDGTWLGYEYLCGALVSSQFKNVPCPSLLPTSLKRICIPPPFALGNSTIGLLNHL</sequence>
<dbReference type="Gramene" id="KRH45610">
    <property type="protein sequence ID" value="KRH45610"/>
    <property type="gene ID" value="GLYMA_08G283000"/>
</dbReference>
<gene>
    <name evidence="1" type="ORF">GLYMA_08G283000</name>
</gene>
<evidence type="ECO:0000313" key="3">
    <source>
        <dbReference type="Proteomes" id="UP000008827"/>
    </source>
</evidence>
<accession>K7L9H0</accession>
<dbReference type="InParanoid" id="K7L9H0"/>
<organism evidence="1">
    <name type="scientific">Glycine max</name>
    <name type="common">Soybean</name>
    <name type="synonym">Glycine hispida</name>
    <dbReference type="NCBI Taxonomy" id="3847"/>
    <lineage>
        <taxon>Eukaryota</taxon>
        <taxon>Viridiplantae</taxon>
        <taxon>Streptophyta</taxon>
        <taxon>Embryophyta</taxon>
        <taxon>Tracheophyta</taxon>
        <taxon>Spermatophyta</taxon>
        <taxon>Magnoliopsida</taxon>
        <taxon>eudicotyledons</taxon>
        <taxon>Gunneridae</taxon>
        <taxon>Pentapetalae</taxon>
        <taxon>rosids</taxon>
        <taxon>fabids</taxon>
        <taxon>Fabales</taxon>
        <taxon>Fabaceae</taxon>
        <taxon>Papilionoideae</taxon>
        <taxon>50 kb inversion clade</taxon>
        <taxon>NPAAA clade</taxon>
        <taxon>indigoferoid/millettioid clade</taxon>
        <taxon>Phaseoleae</taxon>
        <taxon>Glycine</taxon>
        <taxon>Glycine subgen. Soja</taxon>
    </lineage>
</organism>
<dbReference type="Proteomes" id="UP000008827">
    <property type="component" value="Chromosome 8"/>
</dbReference>
<protein>
    <submittedName>
        <fullName evidence="1 2">Uncharacterized protein</fullName>
    </submittedName>
</protein>
<reference evidence="1" key="3">
    <citation type="submission" date="2018-07" db="EMBL/GenBank/DDBJ databases">
        <title>WGS assembly of Glycine max.</title>
        <authorList>
            <person name="Schmutz J."/>
            <person name="Cannon S."/>
            <person name="Schlueter J."/>
            <person name="Ma J."/>
            <person name="Mitros T."/>
            <person name="Nelson W."/>
            <person name="Hyten D."/>
            <person name="Song Q."/>
            <person name="Thelen J."/>
            <person name="Cheng J."/>
            <person name="Xu D."/>
            <person name="Hellsten U."/>
            <person name="May G."/>
            <person name="Yu Y."/>
            <person name="Sakurai T."/>
            <person name="Umezawa T."/>
            <person name="Bhattacharyya M."/>
            <person name="Sandhu D."/>
            <person name="Valliyodan B."/>
            <person name="Lindquist E."/>
            <person name="Peto M."/>
            <person name="Grant D."/>
            <person name="Shu S."/>
            <person name="Goodstein D."/>
            <person name="Barry K."/>
            <person name="Futrell-Griggs M."/>
            <person name="Abernathy B."/>
            <person name="Du J."/>
            <person name="Tian Z."/>
            <person name="Zhu L."/>
            <person name="Gill N."/>
            <person name="Joshi T."/>
            <person name="Libault M."/>
            <person name="Sethuraman A."/>
            <person name="Zhang X."/>
            <person name="Shinozaki K."/>
            <person name="Nguyen H."/>
            <person name="Wing R."/>
            <person name="Cregan P."/>
            <person name="Specht J."/>
            <person name="Grimwood J."/>
            <person name="Rokhsar D."/>
            <person name="Stacey G."/>
            <person name="Shoemaker R."/>
            <person name="Jackson S."/>
        </authorList>
    </citation>
    <scope>NUCLEOTIDE SEQUENCE</scope>
    <source>
        <tissue evidence="1">Callus</tissue>
    </source>
</reference>
<evidence type="ECO:0000313" key="2">
    <source>
        <dbReference type="EnsemblPlants" id="KRH45610"/>
    </source>
</evidence>
<proteinExistence type="predicted"/>
<name>K7L9H0_SOYBN</name>
<dbReference type="AlphaFoldDB" id="K7L9H0"/>